<feature type="domain" description="Response regulatory" evidence="7">
    <location>
        <begin position="4"/>
        <end position="121"/>
    </location>
</feature>
<dbReference type="AlphaFoldDB" id="A0A443J691"/>
<dbReference type="GO" id="GO:0006355">
    <property type="term" value="P:regulation of DNA-templated transcription"/>
    <property type="evidence" value="ECO:0007669"/>
    <property type="project" value="InterPro"/>
</dbReference>
<evidence type="ECO:0000256" key="3">
    <source>
        <dbReference type="ARBA" id="ARBA00023125"/>
    </source>
</evidence>
<dbReference type="InterPro" id="IPR011006">
    <property type="entry name" value="CheY-like_superfamily"/>
</dbReference>
<proteinExistence type="predicted"/>
<keyword evidence="4" id="KW-0804">Transcription</keyword>
<dbReference type="PANTHER" id="PTHR43214:SF24">
    <property type="entry name" value="TRANSCRIPTIONAL REGULATORY PROTEIN NARL-RELATED"/>
    <property type="match status" value="1"/>
</dbReference>
<sequence>MPIRVLIADDNRPFRRGVRLRLESTAHIAVVGEAGTGTDAVAAALAERPDVVLMDLEMPGMNGIDATRAVVAASEGEIRVIAVTSHGEDHLVRRALAAGASGYLLKTHDSSQLVEAIRAAHRGDALVSSRVTRSLLAEVAQRRVTDDDRARLASLSPSEIRVVQLLSTGVTSNEQVAAELVLSVNTVRTHIHSAFKKIGVTDRTQLALWGVRLGVELDSRL</sequence>
<keyword evidence="3 8" id="KW-0238">DNA-binding</keyword>
<dbReference type="SMART" id="SM00421">
    <property type="entry name" value="HTH_LUXR"/>
    <property type="match status" value="1"/>
</dbReference>
<keyword evidence="1 5" id="KW-0597">Phosphoprotein</keyword>
<dbReference type="InterPro" id="IPR000792">
    <property type="entry name" value="Tscrpt_reg_LuxR_C"/>
</dbReference>
<dbReference type="CDD" id="cd17535">
    <property type="entry name" value="REC_NarL-like"/>
    <property type="match status" value="1"/>
</dbReference>
<dbReference type="OrthoDB" id="9808843at2"/>
<dbReference type="GO" id="GO:0003677">
    <property type="term" value="F:DNA binding"/>
    <property type="evidence" value="ECO:0007669"/>
    <property type="project" value="UniProtKB-KW"/>
</dbReference>
<comment type="caution">
    <text evidence="8">The sequence shown here is derived from an EMBL/GenBank/DDBJ whole genome shotgun (WGS) entry which is preliminary data.</text>
</comment>
<dbReference type="PROSITE" id="PS50043">
    <property type="entry name" value="HTH_LUXR_2"/>
    <property type="match status" value="1"/>
</dbReference>
<evidence type="ECO:0000259" key="6">
    <source>
        <dbReference type="PROSITE" id="PS50043"/>
    </source>
</evidence>
<accession>A0A443J691</accession>
<dbReference type="SUPFAM" id="SSF52172">
    <property type="entry name" value="CheY-like"/>
    <property type="match status" value="1"/>
</dbReference>
<dbReference type="Proteomes" id="UP000285970">
    <property type="component" value="Unassembled WGS sequence"/>
</dbReference>
<evidence type="ECO:0000256" key="2">
    <source>
        <dbReference type="ARBA" id="ARBA00023015"/>
    </source>
</evidence>
<evidence type="ECO:0000313" key="8">
    <source>
        <dbReference type="EMBL" id="RWR15909.1"/>
    </source>
</evidence>
<dbReference type="Gene3D" id="3.40.50.2300">
    <property type="match status" value="1"/>
</dbReference>
<organism evidence="8 9">
    <name type="scientific">Microbacterium enclense</name>
    <dbReference type="NCBI Taxonomy" id="993073"/>
    <lineage>
        <taxon>Bacteria</taxon>
        <taxon>Bacillati</taxon>
        <taxon>Actinomycetota</taxon>
        <taxon>Actinomycetes</taxon>
        <taxon>Micrococcales</taxon>
        <taxon>Microbacteriaceae</taxon>
        <taxon>Microbacterium</taxon>
    </lineage>
</organism>
<reference evidence="8 9" key="1">
    <citation type="journal article" date="2018" name="Front. Microbiol.">
        <title>Novel Insights Into Bacterial Dimethylsulfoniopropionate Catabolism in the East China Sea.</title>
        <authorList>
            <person name="Liu J."/>
            <person name="Liu J."/>
            <person name="Zhang S.H."/>
            <person name="Liang J."/>
            <person name="Lin H."/>
            <person name="Song D."/>
            <person name="Yang G.P."/>
            <person name="Todd J.D."/>
            <person name="Zhang X.H."/>
        </authorList>
    </citation>
    <scope>NUCLEOTIDE SEQUENCE [LARGE SCALE GENOMIC DNA]</scope>
    <source>
        <strain evidence="8 9">ZYFD042</strain>
    </source>
</reference>
<dbReference type="PROSITE" id="PS50110">
    <property type="entry name" value="RESPONSE_REGULATORY"/>
    <property type="match status" value="1"/>
</dbReference>
<dbReference type="RefSeq" id="WP_128218871.1">
    <property type="nucleotide sequence ID" value="NZ_RBZY01000075.1"/>
</dbReference>
<dbReference type="EMBL" id="RBZY01000075">
    <property type="protein sequence ID" value="RWR15909.1"/>
    <property type="molecule type" value="Genomic_DNA"/>
</dbReference>
<evidence type="ECO:0000256" key="4">
    <source>
        <dbReference type="ARBA" id="ARBA00023163"/>
    </source>
</evidence>
<feature type="modified residue" description="4-aspartylphosphate" evidence="5">
    <location>
        <position position="55"/>
    </location>
</feature>
<dbReference type="GO" id="GO:0000160">
    <property type="term" value="P:phosphorelay signal transduction system"/>
    <property type="evidence" value="ECO:0007669"/>
    <property type="project" value="InterPro"/>
</dbReference>
<keyword evidence="2" id="KW-0805">Transcription regulation</keyword>
<feature type="domain" description="HTH luxR-type" evidence="6">
    <location>
        <begin position="148"/>
        <end position="214"/>
    </location>
</feature>
<dbReference type="InterPro" id="IPR039420">
    <property type="entry name" value="WalR-like"/>
</dbReference>
<evidence type="ECO:0000256" key="1">
    <source>
        <dbReference type="ARBA" id="ARBA00022553"/>
    </source>
</evidence>
<dbReference type="SUPFAM" id="SSF46894">
    <property type="entry name" value="C-terminal effector domain of the bipartite response regulators"/>
    <property type="match status" value="1"/>
</dbReference>
<dbReference type="PANTHER" id="PTHR43214">
    <property type="entry name" value="TWO-COMPONENT RESPONSE REGULATOR"/>
    <property type="match status" value="1"/>
</dbReference>
<dbReference type="Pfam" id="PF00196">
    <property type="entry name" value="GerE"/>
    <property type="match status" value="1"/>
</dbReference>
<gene>
    <name evidence="8" type="ORF">D8Y23_14935</name>
</gene>
<dbReference type="SMART" id="SM00448">
    <property type="entry name" value="REC"/>
    <property type="match status" value="1"/>
</dbReference>
<name>A0A443J691_9MICO</name>
<dbReference type="InterPro" id="IPR001789">
    <property type="entry name" value="Sig_transdc_resp-reg_receiver"/>
</dbReference>
<dbReference type="InterPro" id="IPR058245">
    <property type="entry name" value="NreC/VraR/RcsB-like_REC"/>
</dbReference>
<protein>
    <submittedName>
        <fullName evidence="8">DNA-binding response regulator</fullName>
    </submittedName>
</protein>
<evidence type="ECO:0000313" key="9">
    <source>
        <dbReference type="Proteomes" id="UP000285970"/>
    </source>
</evidence>
<evidence type="ECO:0000256" key="5">
    <source>
        <dbReference type="PROSITE-ProRule" id="PRU00169"/>
    </source>
</evidence>
<dbReference type="Pfam" id="PF00072">
    <property type="entry name" value="Response_reg"/>
    <property type="match status" value="1"/>
</dbReference>
<evidence type="ECO:0000259" key="7">
    <source>
        <dbReference type="PROSITE" id="PS50110"/>
    </source>
</evidence>
<dbReference type="InterPro" id="IPR016032">
    <property type="entry name" value="Sig_transdc_resp-reg_C-effctor"/>
</dbReference>
<dbReference type="CDD" id="cd06170">
    <property type="entry name" value="LuxR_C_like"/>
    <property type="match status" value="1"/>
</dbReference>